<comment type="caution">
    <text evidence="3">The sequence shown here is derived from an EMBL/GenBank/DDBJ whole genome shotgun (WGS) entry which is preliminary data.</text>
</comment>
<name>A0AAD4SC70_9MAGN</name>
<dbReference type="PANTHER" id="PTHR31116">
    <property type="entry name" value="OS04G0501200 PROTEIN"/>
    <property type="match status" value="1"/>
</dbReference>
<evidence type="ECO:0000313" key="4">
    <source>
        <dbReference type="Proteomes" id="UP001202328"/>
    </source>
</evidence>
<dbReference type="GO" id="GO:0046872">
    <property type="term" value="F:metal ion binding"/>
    <property type="evidence" value="ECO:0007669"/>
    <property type="project" value="UniProtKB-KW"/>
</dbReference>
<feature type="binding site" evidence="1">
    <location>
        <position position="355"/>
    </location>
    <ligand>
        <name>Zn(2+)</name>
        <dbReference type="ChEBI" id="CHEBI:29105"/>
    </ligand>
</feature>
<dbReference type="GO" id="GO:0008725">
    <property type="term" value="F:DNA-3-methyladenine glycosylase activity"/>
    <property type="evidence" value="ECO:0007669"/>
    <property type="project" value="InterPro"/>
</dbReference>
<keyword evidence="1" id="KW-0479">Metal-binding</keyword>
<dbReference type="Gene3D" id="1.10.340.30">
    <property type="entry name" value="Hypothetical protein, domain 2"/>
    <property type="match status" value="1"/>
</dbReference>
<dbReference type="AlphaFoldDB" id="A0AAD4SC70"/>
<dbReference type="InterPro" id="IPR005019">
    <property type="entry name" value="Adenine_glyco"/>
</dbReference>
<evidence type="ECO:0008006" key="5">
    <source>
        <dbReference type="Google" id="ProtNLM"/>
    </source>
</evidence>
<dbReference type="PANTHER" id="PTHR31116:SF25">
    <property type="entry name" value="DNA GLYCOSYLASE SUPERFAMILY PROTEIN"/>
    <property type="match status" value="1"/>
</dbReference>
<evidence type="ECO:0000256" key="2">
    <source>
        <dbReference type="SAM" id="MobiDB-lite"/>
    </source>
</evidence>
<sequence>MSFSSEMIPKSIKPVDQSKDPAIRQFIDVVGLPLYTDLFIHKGFTAMSVAAEFKSSTEQDSETRPVLGPAGNRVRVSEILEIKRKSEIMKKPIQTRRLLVPKLPESVVRANASVDSSCSSDSSSSVSSVKKTLRKTRTMDQQQKVMLKSVKIVPEKVEVTRRRSVSRSPSPSPSPVNLMKRCDWITANSDPLYASFHDEEWGVPAHDDRKLFELLVFAIALAEHNWPTILSKRDAFRKLFDNFDIASVAKFSEKKILAMKTAGKNVLSEPKLRAVVDNAKQILKVQEECGSFDNYCWSFVNHQTLKNGFRYVRQVPVKTPKADVISKDLMRRGFRCVGPTVVYSFMQVAGIVNDHLISCFRYQECNSNIQKASEDIVEETEVLAKTLDKMCSSPV</sequence>
<proteinExistence type="predicted"/>
<evidence type="ECO:0000313" key="3">
    <source>
        <dbReference type="EMBL" id="KAI3895668.1"/>
    </source>
</evidence>
<dbReference type="InterPro" id="IPR011257">
    <property type="entry name" value="DNA_glycosylase"/>
</dbReference>
<evidence type="ECO:0000256" key="1">
    <source>
        <dbReference type="PIRSR" id="PIRSR605019-1"/>
    </source>
</evidence>
<organism evidence="3 4">
    <name type="scientific">Papaver atlanticum</name>
    <dbReference type="NCBI Taxonomy" id="357466"/>
    <lineage>
        <taxon>Eukaryota</taxon>
        <taxon>Viridiplantae</taxon>
        <taxon>Streptophyta</taxon>
        <taxon>Embryophyta</taxon>
        <taxon>Tracheophyta</taxon>
        <taxon>Spermatophyta</taxon>
        <taxon>Magnoliopsida</taxon>
        <taxon>Ranunculales</taxon>
        <taxon>Papaveraceae</taxon>
        <taxon>Papaveroideae</taxon>
        <taxon>Papaver</taxon>
    </lineage>
</organism>
<keyword evidence="4" id="KW-1185">Reference proteome</keyword>
<gene>
    <name evidence="3" type="ORF">MKW98_025459</name>
</gene>
<feature type="binding site" evidence="1">
    <location>
        <position position="359"/>
    </location>
    <ligand>
        <name>Zn(2+)</name>
        <dbReference type="ChEBI" id="CHEBI:29105"/>
    </ligand>
</feature>
<feature type="region of interest" description="Disordered" evidence="2">
    <location>
        <begin position="115"/>
        <end position="140"/>
    </location>
</feature>
<protein>
    <recommendedName>
        <fullName evidence="5">DNA-3-methyladenine glycosylase I</fullName>
    </recommendedName>
</protein>
<feature type="binding site" evidence="1">
    <location>
        <position position="197"/>
    </location>
    <ligand>
        <name>Zn(2+)</name>
        <dbReference type="ChEBI" id="CHEBI:29105"/>
    </ligand>
</feature>
<reference evidence="3" key="1">
    <citation type="submission" date="2022-04" db="EMBL/GenBank/DDBJ databases">
        <title>A functionally conserved STORR gene fusion in Papaver species that diverged 16.8 million years ago.</title>
        <authorList>
            <person name="Catania T."/>
        </authorList>
    </citation>
    <scope>NUCLEOTIDE SEQUENCE</scope>
    <source>
        <strain evidence="3">S-188037</strain>
    </source>
</reference>
<keyword evidence="1" id="KW-0862">Zinc</keyword>
<dbReference type="GO" id="GO:0006284">
    <property type="term" value="P:base-excision repair"/>
    <property type="evidence" value="ECO:0007669"/>
    <property type="project" value="InterPro"/>
</dbReference>
<dbReference type="Pfam" id="PF03352">
    <property type="entry name" value="Adenine_glyco"/>
    <property type="match status" value="1"/>
</dbReference>
<dbReference type="SUPFAM" id="SSF48150">
    <property type="entry name" value="DNA-glycosylase"/>
    <property type="match status" value="1"/>
</dbReference>
<accession>A0AAD4SC70</accession>
<feature type="compositionally biased region" description="Low complexity" evidence="2">
    <location>
        <begin position="115"/>
        <end position="129"/>
    </location>
</feature>
<dbReference type="EMBL" id="JAJJMB010011896">
    <property type="protein sequence ID" value="KAI3895668.1"/>
    <property type="molecule type" value="Genomic_DNA"/>
</dbReference>
<feature type="binding site" evidence="1">
    <location>
        <position position="182"/>
    </location>
    <ligand>
        <name>Zn(2+)</name>
        <dbReference type="ChEBI" id="CHEBI:29105"/>
    </ligand>
</feature>
<dbReference type="Proteomes" id="UP001202328">
    <property type="component" value="Unassembled WGS sequence"/>
</dbReference>